<reference evidence="9" key="2">
    <citation type="journal article" date="2021" name="PeerJ">
        <title>Extensive microbial diversity within the chicken gut microbiome revealed by metagenomics and culture.</title>
        <authorList>
            <person name="Gilroy R."/>
            <person name="Ravi A."/>
            <person name="Getino M."/>
            <person name="Pursley I."/>
            <person name="Horton D.L."/>
            <person name="Alikhan N.F."/>
            <person name="Baker D."/>
            <person name="Gharbi K."/>
            <person name="Hall N."/>
            <person name="Watson M."/>
            <person name="Adriaenssens E.M."/>
            <person name="Foster-Nyarko E."/>
            <person name="Jarju S."/>
            <person name="Secka A."/>
            <person name="Antonio M."/>
            <person name="Oren A."/>
            <person name="Chaudhuri R.R."/>
            <person name="La Ragione R."/>
            <person name="Hildebrand F."/>
            <person name="Pallen M.J."/>
        </authorList>
    </citation>
    <scope>NUCLEOTIDE SEQUENCE</scope>
    <source>
        <strain evidence="9">B1-20833</strain>
    </source>
</reference>
<evidence type="ECO:0000259" key="8">
    <source>
        <dbReference type="Pfam" id="PF14322"/>
    </source>
</evidence>
<comment type="similarity">
    <text evidence="2">Belongs to the SusD family.</text>
</comment>
<name>A0A9D9ERD9_9BACT</name>
<dbReference type="PROSITE" id="PS51257">
    <property type="entry name" value="PROKAR_LIPOPROTEIN"/>
    <property type="match status" value="1"/>
</dbReference>
<evidence type="ECO:0000259" key="7">
    <source>
        <dbReference type="Pfam" id="PF07980"/>
    </source>
</evidence>
<evidence type="ECO:0000256" key="1">
    <source>
        <dbReference type="ARBA" id="ARBA00004442"/>
    </source>
</evidence>
<feature type="domain" description="RagB/SusD" evidence="7">
    <location>
        <begin position="311"/>
        <end position="633"/>
    </location>
</feature>
<dbReference type="InterPro" id="IPR011990">
    <property type="entry name" value="TPR-like_helical_dom_sf"/>
</dbReference>
<evidence type="ECO:0000256" key="5">
    <source>
        <dbReference type="ARBA" id="ARBA00023237"/>
    </source>
</evidence>
<dbReference type="InterPro" id="IPR012944">
    <property type="entry name" value="SusD_RagB_dom"/>
</dbReference>
<dbReference type="AlphaFoldDB" id="A0A9D9ERD9"/>
<organism evidence="9 10">
    <name type="scientific">Candidatus Cryptobacteroides intestinavium</name>
    <dbReference type="NCBI Taxonomy" id="2840766"/>
    <lineage>
        <taxon>Bacteria</taxon>
        <taxon>Pseudomonadati</taxon>
        <taxon>Bacteroidota</taxon>
        <taxon>Bacteroidia</taxon>
        <taxon>Bacteroidales</taxon>
        <taxon>Candidatus Cryptobacteroides</taxon>
    </lineage>
</organism>
<dbReference type="SUPFAM" id="SSF48452">
    <property type="entry name" value="TPR-like"/>
    <property type="match status" value="1"/>
</dbReference>
<comment type="caution">
    <text evidence="9">The sequence shown here is derived from an EMBL/GenBank/DDBJ whole genome shotgun (WGS) entry which is preliminary data.</text>
</comment>
<evidence type="ECO:0000256" key="3">
    <source>
        <dbReference type="ARBA" id="ARBA00022729"/>
    </source>
</evidence>
<proteinExistence type="inferred from homology"/>
<evidence type="ECO:0000313" key="10">
    <source>
        <dbReference type="Proteomes" id="UP000823661"/>
    </source>
</evidence>
<evidence type="ECO:0000256" key="4">
    <source>
        <dbReference type="ARBA" id="ARBA00023136"/>
    </source>
</evidence>
<evidence type="ECO:0000313" key="9">
    <source>
        <dbReference type="EMBL" id="MBO8451735.1"/>
    </source>
</evidence>
<feature type="signal peptide" evidence="6">
    <location>
        <begin position="1"/>
        <end position="18"/>
    </location>
</feature>
<gene>
    <name evidence="9" type="ORF">IAC06_02460</name>
</gene>
<accession>A0A9D9ERD9</accession>
<evidence type="ECO:0000256" key="2">
    <source>
        <dbReference type="ARBA" id="ARBA00006275"/>
    </source>
</evidence>
<sequence length="633" mass="72947">MRKYILKTILAGALAVGATTSCDFLDVSEELGGISSFETIFSNVDRTKKWYGQCFDNRPDYSNIWGATNDMGDAWAGYADEIYTREHNKYGKYSNWNSDLGHNHRWGSLYQSIRQCNIFLEYAHALQEEGGPDAPHISEAEMKIYKANVKFMRAIYHYYLFEMYGPIPIVANSYTLDNLPDLERSSVDEVVNWIDSELAAAMVDMEQEPYTNNENMRGVPTKGVAMAYRAKLWVYAASPLFNGSWKYGASLANTDGKKLFPDESTKDQKIDNAVKYLREFLDYAEAGRYALVDTDNPAEDLYNLFQEYNSEIIWATTTSSWGSLNAETFDGHCTPKGEYHGLNGVDMLQELVDDFYDEEGYPIRFNEYESEFMHKSTVYDYYGNEADEWGTLDLVKCYGEANVTTEMENAEAYEVNGMYLHREPRFYNSVTFTGMTWASSGNRIEFDYQASSGTGSGDGEPNTGHMLYKRYYRKLGQGTGYVSSKYRPSIIFRLAEFYLLYAEMLNEQDAVGNQDKILKYVNLVRDRAGIKPLEECNPSIAGNYTLMRDAIRRESRIELCTEGQRYFDLCRWLIGVDVLNKDMTRLNLFRTEEDGFYTRMNFNPRYFAEKNYLYPIPNDETKRSDKLVQNPGW</sequence>
<feature type="domain" description="SusD-like N-terminal" evidence="8">
    <location>
        <begin position="93"/>
        <end position="232"/>
    </location>
</feature>
<keyword evidence="4" id="KW-0472">Membrane</keyword>
<protein>
    <submittedName>
        <fullName evidence="9">RagB/SusD family nutrient uptake outer membrane protein</fullName>
    </submittedName>
</protein>
<keyword evidence="5" id="KW-0998">Cell outer membrane</keyword>
<evidence type="ECO:0000256" key="6">
    <source>
        <dbReference type="SAM" id="SignalP"/>
    </source>
</evidence>
<dbReference type="EMBL" id="JADIMI010000021">
    <property type="protein sequence ID" value="MBO8451735.1"/>
    <property type="molecule type" value="Genomic_DNA"/>
</dbReference>
<comment type="subcellular location">
    <subcellularLocation>
        <location evidence="1">Cell outer membrane</location>
    </subcellularLocation>
</comment>
<dbReference type="Proteomes" id="UP000823661">
    <property type="component" value="Unassembled WGS sequence"/>
</dbReference>
<dbReference type="Gene3D" id="1.25.40.390">
    <property type="match status" value="1"/>
</dbReference>
<feature type="chain" id="PRO_5038877616" evidence="6">
    <location>
        <begin position="19"/>
        <end position="633"/>
    </location>
</feature>
<keyword evidence="3 6" id="KW-0732">Signal</keyword>
<dbReference type="Pfam" id="PF07980">
    <property type="entry name" value="SusD_RagB"/>
    <property type="match status" value="1"/>
</dbReference>
<dbReference type="InterPro" id="IPR033985">
    <property type="entry name" value="SusD-like_N"/>
</dbReference>
<reference evidence="9" key="1">
    <citation type="submission" date="2020-10" db="EMBL/GenBank/DDBJ databases">
        <authorList>
            <person name="Gilroy R."/>
        </authorList>
    </citation>
    <scope>NUCLEOTIDE SEQUENCE</scope>
    <source>
        <strain evidence="9">B1-20833</strain>
    </source>
</reference>
<dbReference type="GO" id="GO:0009279">
    <property type="term" value="C:cell outer membrane"/>
    <property type="evidence" value="ECO:0007669"/>
    <property type="project" value="UniProtKB-SubCell"/>
</dbReference>
<dbReference type="Pfam" id="PF14322">
    <property type="entry name" value="SusD-like_3"/>
    <property type="match status" value="1"/>
</dbReference>